<keyword evidence="3" id="KW-0256">Endoplasmic reticulum</keyword>
<feature type="transmembrane region" description="Helical" evidence="6">
    <location>
        <begin position="100"/>
        <end position="120"/>
    </location>
</feature>
<keyword evidence="8" id="KW-1185">Reference proteome</keyword>
<evidence type="ECO:0000256" key="5">
    <source>
        <dbReference type="ARBA" id="ARBA00023136"/>
    </source>
</evidence>
<gene>
    <name evidence="7" type="ORF">WJX81_002423</name>
</gene>
<evidence type="ECO:0000256" key="1">
    <source>
        <dbReference type="ARBA" id="ARBA00004477"/>
    </source>
</evidence>
<feature type="transmembrane region" description="Helical" evidence="6">
    <location>
        <begin position="126"/>
        <end position="150"/>
    </location>
</feature>
<keyword evidence="4 6" id="KW-1133">Transmembrane helix</keyword>
<keyword evidence="2 6" id="KW-0812">Transmembrane</keyword>
<evidence type="ECO:0000313" key="8">
    <source>
        <dbReference type="Proteomes" id="UP001445335"/>
    </source>
</evidence>
<dbReference type="GO" id="GO:0005789">
    <property type="term" value="C:endoplasmic reticulum membrane"/>
    <property type="evidence" value="ECO:0007669"/>
    <property type="project" value="UniProtKB-SubCell"/>
</dbReference>
<evidence type="ECO:0000256" key="4">
    <source>
        <dbReference type="ARBA" id="ARBA00022989"/>
    </source>
</evidence>
<name>A0AAW1RCH9_9CHLO</name>
<dbReference type="GO" id="GO:0070072">
    <property type="term" value="P:vacuolar proton-transporting V-type ATPase complex assembly"/>
    <property type="evidence" value="ECO:0007669"/>
    <property type="project" value="InterPro"/>
</dbReference>
<dbReference type="PANTHER" id="PTHR31394">
    <property type="entry name" value="TRANSMEMBRANE PROTEIN 199"/>
    <property type="match status" value="1"/>
</dbReference>
<organism evidence="7 8">
    <name type="scientific">Elliptochloris bilobata</name>
    <dbReference type="NCBI Taxonomy" id="381761"/>
    <lineage>
        <taxon>Eukaryota</taxon>
        <taxon>Viridiplantae</taxon>
        <taxon>Chlorophyta</taxon>
        <taxon>core chlorophytes</taxon>
        <taxon>Trebouxiophyceae</taxon>
        <taxon>Trebouxiophyceae incertae sedis</taxon>
        <taxon>Elliptochloris clade</taxon>
        <taxon>Elliptochloris</taxon>
    </lineage>
</organism>
<dbReference type="Proteomes" id="UP001445335">
    <property type="component" value="Unassembled WGS sequence"/>
</dbReference>
<keyword evidence="5 6" id="KW-0472">Membrane</keyword>
<protein>
    <submittedName>
        <fullName evidence="7">Uncharacterized protein</fullName>
    </submittedName>
</protein>
<evidence type="ECO:0000256" key="6">
    <source>
        <dbReference type="SAM" id="Phobius"/>
    </source>
</evidence>
<evidence type="ECO:0000256" key="3">
    <source>
        <dbReference type="ARBA" id="ARBA00022824"/>
    </source>
</evidence>
<dbReference type="InterPro" id="IPR021013">
    <property type="entry name" value="ATPase_Vma12"/>
</dbReference>
<dbReference type="PANTHER" id="PTHR31394:SF1">
    <property type="entry name" value="TRANSMEMBRANE PROTEIN 199"/>
    <property type="match status" value="1"/>
</dbReference>
<proteinExistence type="predicted"/>
<sequence>MEQELSEVAWQRLRPVYLAARSRPGADFSLQETCSGSAVVLPRPAPRERSPALEARCTELRRRLEQQQYDALVHDITQPERDAAAASEGGLVTFRQQLGFGVHVLVMMGTFYALGHYAAAHVSRNAGYHAAGGLAGLVFAMLMEVVLLIIRTTVPEAAATNGAKKDQ</sequence>
<comment type="caution">
    <text evidence="7">The sequence shown here is derived from an EMBL/GenBank/DDBJ whole genome shotgun (WGS) entry which is preliminary data.</text>
</comment>
<dbReference type="AlphaFoldDB" id="A0AAW1RCH9"/>
<comment type="subcellular location">
    <subcellularLocation>
        <location evidence="1">Endoplasmic reticulum membrane</location>
        <topology evidence="1">Multi-pass membrane protein</topology>
    </subcellularLocation>
</comment>
<accession>A0AAW1RCH9</accession>
<evidence type="ECO:0000313" key="7">
    <source>
        <dbReference type="EMBL" id="KAK9831323.1"/>
    </source>
</evidence>
<evidence type="ECO:0000256" key="2">
    <source>
        <dbReference type="ARBA" id="ARBA00022692"/>
    </source>
</evidence>
<dbReference type="EMBL" id="JALJOU010000047">
    <property type="protein sequence ID" value="KAK9831323.1"/>
    <property type="molecule type" value="Genomic_DNA"/>
</dbReference>
<reference evidence="7 8" key="1">
    <citation type="journal article" date="2024" name="Nat. Commun.">
        <title>Phylogenomics reveals the evolutionary origins of lichenization in chlorophyte algae.</title>
        <authorList>
            <person name="Puginier C."/>
            <person name="Libourel C."/>
            <person name="Otte J."/>
            <person name="Skaloud P."/>
            <person name="Haon M."/>
            <person name="Grisel S."/>
            <person name="Petersen M."/>
            <person name="Berrin J.G."/>
            <person name="Delaux P.M."/>
            <person name="Dal Grande F."/>
            <person name="Keller J."/>
        </authorList>
    </citation>
    <scope>NUCLEOTIDE SEQUENCE [LARGE SCALE GENOMIC DNA]</scope>
    <source>
        <strain evidence="7 8">SAG 245.80</strain>
    </source>
</reference>